<dbReference type="InterPro" id="IPR055570">
    <property type="entry name" value="DUF7146"/>
</dbReference>
<dbReference type="Pfam" id="PF23639">
    <property type="entry name" value="DUF7146"/>
    <property type="match status" value="1"/>
</dbReference>
<dbReference type="OrthoDB" id="8967890at2"/>
<dbReference type="Proteomes" id="UP000298438">
    <property type="component" value="Unassembled WGS sequence"/>
</dbReference>
<gene>
    <name evidence="2" type="ORF">E4L96_19945</name>
</gene>
<sequence length="235" mass="26943">MNETAHLAQTIWDSATPITRGDLADRYLRQFGVTSDDISDQLRFHPRLEYFQRFGRHPFSRGTMPALVAAIHDDDYRLVSLHRIYLGPTRFGPVALAQKRLTRLQPGNALRLGKPEAELVITIDLESAVAVRRYLQSPTWAVLEPRALLDLAIPDSVRYLDILAADDSDADFRSQAAAYSLAQRFHQTRRDRQVRVHIPPHPGQTWSDVWRMRSSAHHLARISQSHSSTFDRRMK</sequence>
<keyword evidence="3" id="KW-1185">Reference proteome</keyword>
<reference evidence="2 3" key="1">
    <citation type="submission" date="2019-03" db="EMBL/GenBank/DDBJ databases">
        <title>Draft Genome Sequence of Massilia arenosa sp. nov., a Novel Massilia Species Isolated from a Sandy-loam Maize Soil.</title>
        <authorList>
            <person name="Raths R."/>
            <person name="Peta V."/>
            <person name="Bucking H."/>
        </authorList>
    </citation>
    <scope>NUCLEOTIDE SEQUENCE [LARGE SCALE GENOMIC DNA]</scope>
    <source>
        <strain evidence="2 3">MC02</strain>
    </source>
</reference>
<accession>A0A4Y9RWM2</accession>
<organism evidence="2 3">
    <name type="scientific">Zemynaea arenosa</name>
    <dbReference type="NCBI Taxonomy" id="2561931"/>
    <lineage>
        <taxon>Bacteria</taxon>
        <taxon>Pseudomonadati</taxon>
        <taxon>Pseudomonadota</taxon>
        <taxon>Betaproteobacteria</taxon>
        <taxon>Burkholderiales</taxon>
        <taxon>Oxalobacteraceae</taxon>
        <taxon>Telluria group</taxon>
        <taxon>Zemynaea</taxon>
    </lineage>
</organism>
<comment type="caution">
    <text evidence="2">The sequence shown here is derived from an EMBL/GenBank/DDBJ whole genome shotgun (WGS) entry which is preliminary data.</text>
</comment>
<dbReference type="AlphaFoldDB" id="A0A4Y9RWM2"/>
<evidence type="ECO:0000313" key="3">
    <source>
        <dbReference type="Proteomes" id="UP000298438"/>
    </source>
</evidence>
<dbReference type="RefSeq" id="WP_135208965.1">
    <property type="nucleotide sequence ID" value="NZ_SPVF01000252.1"/>
</dbReference>
<dbReference type="EMBL" id="SPVF01000252">
    <property type="protein sequence ID" value="TFW13372.1"/>
    <property type="molecule type" value="Genomic_DNA"/>
</dbReference>
<proteinExistence type="predicted"/>
<evidence type="ECO:0000259" key="1">
    <source>
        <dbReference type="Pfam" id="PF23639"/>
    </source>
</evidence>
<protein>
    <recommendedName>
        <fullName evidence="1">DUF7146 domain-containing protein</fullName>
    </recommendedName>
</protein>
<name>A0A4Y9RWM2_9BURK</name>
<feature type="domain" description="DUF7146" evidence="1">
    <location>
        <begin position="4"/>
        <end position="110"/>
    </location>
</feature>
<evidence type="ECO:0000313" key="2">
    <source>
        <dbReference type="EMBL" id="TFW13372.1"/>
    </source>
</evidence>